<feature type="domain" description="Ketoreductase (KR)" evidence="10">
    <location>
        <begin position="218"/>
        <end position="302"/>
    </location>
</feature>
<organism evidence="11 12">
    <name type="scientific">Araneus ventricosus</name>
    <name type="common">Orbweaver spider</name>
    <name type="synonym">Epeira ventricosa</name>
    <dbReference type="NCBI Taxonomy" id="182803"/>
    <lineage>
        <taxon>Eukaryota</taxon>
        <taxon>Metazoa</taxon>
        <taxon>Ecdysozoa</taxon>
        <taxon>Arthropoda</taxon>
        <taxon>Chelicerata</taxon>
        <taxon>Arachnida</taxon>
        <taxon>Araneae</taxon>
        <taxon>Araneomorphae</taxon>
        <taxon>Entelegynae</taxon>
        <taxon>Araneoidea</taxon>
        <taxon>Araneidae</taxon>
        <taxon>Araneus</taxon>
    </lineage>
</organism>
<dbReference type="PANTHER" id="PTHR43775:SF7">
    <property type="entry name" value="FATTY ACID SYNTHASE"/>
    <property type="match status" value="1"/>
</dbReference>
<dbReference type="OrthoDB" id="329835at2759"/>
<dbReference type="SUPFAM" id="SSF51735">
    <property type="entry name" value="NAD(P)-binding Rossmann-fold domains"/>
    <property type="match status" value="1"/>
</dbReference>
<keyword evidence="4" id="KW-0521">NADP</keyword>
<dbReference type="Pfam" id="PF08659">
    <property type="entry name" value="KR"/>
    <property type="match status" value="1"/>
</dbReference>
<keyword evidence="3" id="KW-0276">Fatty acid metabolism</keyword>
<keyword evidence="8" id="KW-0511">Multifunctional enzyme</keyword>
<keyword evidence="7" id="KW-0275">Fatty acid biosynthesis</keyword>
<dbReference type="GO" id="GO:0004312">
    <property type="term" value="F:fatty acid synthase activity"/>
    <property type="evidence" value="ECO:0007669"/>
    <property type="project" value="TreeGrafter"/>
</dbReference>
<dbReference type="EMBL" id="BGPR01001437">
    <property type="protein sequence ID" value="GBM53939.1"/>
    <property type="molecule type" value="Genomic_DNA"/>
</dbReference>
<feature type="domain" description="Malonyl-CoA:ACP transacylase (MAT)" evidence="9">
    <location>
        <begin position="49"/>
        <end position="190"/>
    </location>
</feature>
<dbReference type="AlphaFoldDB" id="A0A4Y2GMD0"/>
<evidence type="ECO:0000259" key="9">
    <source>
        <dbReference type="Pfam" id="PF00698"/>
    </source>
</evidence>
<evidence type="ECO:0000256" key="5">
    <source>
        <dbReference type="ARBA" id="ARBA00023002"/>
    </source>
</evidence>
<dbReference type="InterPro" id="IPR001227">
    <property type="entry name" value="Ac_transferase_dom_sf"/>
</dbReference>
<dbReference type="GO" id="GO:0016491">
    <property type="term" value="F:oxidoreductase activity"/>
    <property type="evidence" value="ECO:0007669"/>
    <property type="project" value="UniProtKB-KW"/>
</dbReference>
<gene>
    <name evidence="11" type="primary">Fasn_14</name>
    <name evidence="11" type="ORF">AVEN_64855_1</name>
</gene>
<dbReference type="Proteomes" id="UP000499080">
    <property type="component" value="Unassembled WGS sequence"/>
</dbReference>
<reference evidence="11 12" key="1">
    <citation type="journal article" date="2019" name="Sci. Rep.">
        <title>Orb-weaving spider Araneus ventricosus genome elucidates the spidroin gene catalogue.</title>
        <authorList>
            <person name="Kono N."/>
            <person name="Nakamura H."/>
            <person name="Ohtoshi R."/>
            <person name="Moran D.A.P."/>
            <person name="Shinohara A."/>
            <person name="Yoshida Y."/>
            <person name="Fujiwara M."/>
            <person name="Mori M."/>
            <person name="Tomita M."/>
            <person name="Arakawa K."/>
        </authorList>
    </citation>
    <scope>NUCLEOTIDE SEQUENCE [LARGE SCALE GENOMIC DNA]</scope>
</reference>
<evidence type="ECO:0000256" key="1">
    <source>
        <dbReference type="ARBA" id="ARBA00022450"/>
    </source>
</evidence>
<evidence type="ECO:0000259" key="10">
    <source>
        <dbReference type="Pfam" id="PF08659"/>
    </source>
</evidence>
<keyword evidence="1" id="KW-0596">Phosphopantetheine</keyword>
<name>A0A4Y2GMD0_ARAVE</name>
<dbReference type="InterPro" id="IPR036291">
    <property type="entry name" value="NAD(P)-bd_dom_sf"/>
</dbReference>
<evidence type="ECO:0000256" key="3">
    <source>
        <dbReference type="ARBA" id="ARBA00022832"/>
    </source>
</evidence>
<comment type="caution">
    <text evidence="11">The sequence shown here is derived from an EMBL/GenBank/DDBJ whole genome shotgun (WGS) entry which is preliminary data.</text>
</comment>
<keyword evidence="5" id="KW-0560">Oxidoreductase</keyword>
<keyword evidence="6" id="KW-0443">Lipid metabolism</keyword>
<dbReference type="InterPro" id="IPR014043">
    <property type="entry name" value="Acyl_transferase_dom"/>
</dbReference>
<evidence type="ECO:0000256" key="4">
    <source>
        <dbReference type="ARBA" id="ARBA00022857"/>
    </source>
</evidence>
<dbReference type="GO" id="GO:0006633">
    <property type="term" value="P:fatty acid biosynthetic process"/>
    <property type="evidence" value="ECO:0007669"/>
    <property type="project" value="UniProtKB-KW"/>
</dbReference>
<evidence type="ECO:0000256" key="6">
    <source>
        <dbReference type="ARBA" id="ARBA00023098"/>
    </source>
</evidence>
<dbReference type="InterPro" id="IPR013968">
    <property type="entry name" value="PKS_KR"/>
</dbReference>
<keyword evidence="12" id="KW-1185">Reference proteome</keyword>
<sequence length="348" mass="38174">MSSGQYKKNLRALKVLEYERNKLSDIVLLNILLPKLDKESRKLFGSSLIALVDVLNEIGITPGDKIGHIVDELGCDYADGSFTAEQILLVSYGRGKAVEDSNLETEAMAALGITWSQANKCCPIDIFSSCFNTEDSETISGPKYSIKVLDDALKAENVLLCTLTAVAMPFIASTYFQLLGKLPTALEKIKDEEQQKIIVPMPVKFKALSRTTCNPEKSYVIIGGLGGFGLELCQWLVEREARHVVLKSRSGLKTGYQILCVNHWKNENINIIISNLNAINMDDAKVLLKMAAEVKTVAAIFNLQLWGAIGDAGVIQDTIGSDVVIGNTISRRISSCLSVLDKFLQKNL</sequence>
<protein>
    <submittedName>
        <fullName evidence="11">Fatty acid synthase</fullName>
    </submittedName>
</protein>
<dbReference type="Pfam" id="PF00698">
    <property type="entry name" value="Acyl_transf_1"/>
    <property type="match status" value="1"/>
</dbReference>
<evidence type="ECO:0000256" key="2">
    <source>
        <dbReference type="ARBA" id="ARBA00022516"/>
    </source>
</evidence>
<evidence type="ECO:0000313" key="11">
    <source>
        <dbReference type="EMBL" id="GBM53939.1"/>
    </source>
</evidence>
<dbReference type="InterPro" id="IPR050091">
    <property type="entry name" value="PKS_NRPS_Biosynth_Enz"/>
</dbReference>
<keyword evidence="2" id="KW-0444">Lipid biosynthesis</keyword>
<dbReference type="Gene3D" id="3.40.366.10">
    <property type="entry name" value="Malonyl-Coenzyme A Acyl Carrier Protein, domain 2"/>
    <property type="match status" value="1"/>
</dbReference>
<evidence type="ECO:0000256" key="7">
    <source>
        <dbReference type="ARBA" id="ARBA00023160"/>
    </source>
</evidence>
<accession>A0A4Y2GMD0</accession>
<dbReference type="PANTHER" id="PTHR43775">
    <property type="entry name" value="FATTY ACID SYNTHASE"/>
    <property type="match status" value="1"/>
</dbReference>
<proteinExistence type="predicted"/>
<evidence type="ECO:0000313" key="12">
    <source>
        <dbReference type="Proteomes" id="UP000499080"/>
    </source>
</evidence>
<dbReference type="Gene3D" id="3.40.50.720">
    <property type="entry name" value="NAD(P)-binding Rossmann-like Domain"/>
    <property type="match status" value="1"/>
</dbReference>
<evidence type="ECO:0000256" key="8">
    <source>
        <dbReference type="ARBA" id="ARBA00023268"/>
    </source>
</evidence>